<evidence type="ECO:0000313" key="2">
    <source>
        <dbReference type="Proteomes" id="UP000038045"/>
    </source>
</evidence>
<organism evidence="2 3">
    <name type="scientific">Parastrongyloides trichosuri</name>
    <name type="common">Possum-specific nematode worm</name>
    <dbReference type="NCBI Taxonomy" id="131310"/>
    <lineage>
        <taxon>Eukaryota</taxon>
        <taxon>Metazoa</taxon>
        <taxon>Ecdysozoa</taxon>
        <taxon>Nematoda</taxon>
        <taxon>Chromadorea</taxon>
        <taxon>Rhabditida</taxon>
        <taxon>Tylenchina</taxon>
        <taxon>Panagrolaimomorpha</taxon>
        <taxon>Strongyloidoidea</taxon>
        <taxon>Strongyloididae</taxon>
        <taxon>Parastrongyloides</taxon>
    </lineage>
</organism>
<reference evidence="3" key="1">
    <citation type="submission" date="2017-02" db="UniProtKB">
        <authorList>
            <consortium name="WormBaseParasite"/>
        </authorList>
    </citation>
    <scope>IDENTIFICATION</scope>
</reference>
<evidence type="ECO:0000313" key="3">
    <source>
        <dbReference type="WBParaSite" id="PTRK_0001023800.1"/>
    </source>
</evidence>
<feature type="transmembrane region" description="Helical" evidence="1">
    <location>
        <begin position="104"/>
        <end position="124"/>
    </location>
</feature>
<dbReference type="Proteomes" id="UP000038045">
    <property type="component" value="Unplaced"/>
</dbReference>
<proteinExistence type="predicted"/>
<keyword evidence="2" id="KW-1185">Reference proteome</keyword>
<accession>A0A0N4ZNX5</accession>
<keyword evidence="1" id="KW-1133">Transmembrane helix</keyword>
<protein>
    <submittedName>
        <fullName evidence="3">Uncharacterized protein</fullName>
    </submittedName>
</protein>
<name>A0A0N4ZNX5_PARTI</name>
<keyword evidence="1" id="KW-0812">Transmembrane</keyword>
<dbReference type="AlphaFoldDB" id="A0A0N4ZNX5"/>
<sequence>MVHSCIFKGPVYQRWYTFCICKIVTNFQKWLKLTEEKTLITKAKCCAKTVIKNAGDGVNKVVETVKEEFSSASYIVNDKKNIFVRMVAQFFEGIYTMLSSPILLNYFLILLSIIIVAVLSIFLWKRGFYFSKYNLSQDLSTATLFKESSFLKNVTNPSNNNDASHIVKTANINFDITTPPTNQLTMQKSDLHFELQDQQRNKEIDESLTKKLNEAVEVVSQLDDITDWNFNLRRRNSSKNKSIESEVDYEERKTTAAIKHLTVNN</sequence>
<dbReference type="WBParaSite" id="PTRK_0001023800.1">
    <property type="protein sequence ID" value="PTRK_0001023800.1"/>
    <property type="gene ID" value="PTRK_0001023800"/>
</dbReference>
<keyword evidence="1" id="KW-0472">Membrane</keyword>
<evidence type="ECO:0000256" key="1">
    <source>
        <dbReference type="SAM" id="Phobius"/>
    </source>
</evidence>